<feature type="chain" id="PRO_5011968343" description="Evasin" evidence="1">
    <location>
        <begin position="20"/>
        <end position="114"/>
    </location>
</feature>
<feature type="signal peptide" evidence="1">
    <location>
        <begin position="1"/>
        <end position="19"/>
    </location>
</feature>
<sequence>MKALLPFALLNVTLQYLLLFGYDDRTNVGASNCEYKGKLVVNHLVELQNASVRAARLRYGMGPIHFAEVCPGFCEEHKVGVWCSPNCLCRVLDAIDPPIFMCFEEGKPLPMGFK</sequence>
<dbReference type="EMBL" id="GFPF01008878">
    <property type="protein sequence ID" value="MAA20024.1"/>
    <property type="molecule type" value="Transcribed_RNA"/>
</dbReference>
<dbReference type="AlphaFoldDB" id="A0A224Z1B8"/>
<accession>A0A224Z1B8</accession>
<keyword evidence="1" id="KW-0732">Signal</keyword>
<evidence type="ECO:0008006" key="3">
    <source>
        <dbReference type="Google" id="ProtNLM"/>
    </source>
</evidence>
<evidence type="ECO:0000313" key="2">
    <source>
        <dbReference type="EMBL" id="MAA20024.1"/>
    </source>
</evidence>
<organism evidence="2">
    <name type="scientific">Rhipicephalus zambeziensis</name>
    <dbReference type="NCBI Taxonomy" id="60191"/>
    <lineage>
        <taxon>Eukaryota</taxon>
        <taxon>Metazoa</taxon>
        <taxon>Ecdysozoa</taxon>
        <taxon>Arthropoda</taxon>
        <taxon>Chelicerata</taxon>
        <taxon>Arachnida</taxon>
        <taxon>Acari</taxon>
        <taxon>Parasitiformes</taxon>
        <taxon>Ixodida</taxon>
        <taxon>Ixodoidea</taxon>
        <taxon>Ixodidae</taxon>
        <taxon>Rhipicephalinae</taxon>
        <taxon>Rhipicephalus</taxon>
        <taxon>Rhipicephalus</taxon>
    </lineage>
</organism>
<proteinExistence type="predicted"/>
<name>A0A224Z1B8_9ACAR</name>
<reference evidence="2" key="1">
    <citation type="journal article" date="2017" name="Parasit. Vectors">
        <title>Sialotranscriptomics of Rhipicephalus zambeziensis reveals intricate expression profiles of secretory proteins and suggests tight temporal transcriptional regulation during blood-feeding.</title>
        <authorList>
            <person name="de Castro M.H."/>
            <person name="de Klerk D."/>
            <person name="Pienaar R."/>
            <person name="Rees D.J.G."/>
            <person name="Mans B.J."/>
        </authorList>
    </citation>
    <scope>NUCLEOTIDE SEQUENCE</scope>
    <source>
        <tissue evidence="2">Salivary glands</tissue>
    </source>
</reference>
<evidence type="ECO:0000256" key="1">
    <source>
        <dbReference type="SAM" id="SignalP"/>
    </source>
</evidence>
<protein>
    <recommendedName>
        <fullName evidence="3">Evasin</fullName>
    </recommendedName>
</protein>